<dbReference type="InterPro" id="IPR025476">
    <property type="entry name" value="Helitron_helicase-like"/>
</dbReference>
<sequence length="119" mass="13690">MSVQKATDRHEIVARVFHLKVRKLKNVVTKGKVFGDVQCHTRSIEWQKRGLPHVHILIWLKEKPLPNQIDSIIRAKIADPQEDEDLYDTVIKNMVHGPCGTYNSESPCMKNGKCTKNYP</sequence>
<proteinExistence type="predicted"/>
<comment type="caution">
    <text evidence="2">The sequence shown here is derived from an EMBL/GenBank/DDBJ whole genome shotgun (WGS) entry which is preliminary data.</text>
</comment>
<accession>A0A4C1Z1Y8</accession>
<dbReference type="STRING" id="151549.A0A4C1Z1Y8"/>
<dbReference type="Proteomes" id="UP000299102">
    <property type="component" value="Unassembled WGS sequence"/>
</dbReference>
<protein>
    <recommendedName>
        <fullName evidence="1">Helitron helicase-like domain-containing protein</fullName>
    </recommendedName>
</protein>
<name>A0A4C1Z1Y8_EUMVA</name>
<evidence type="ECO:0000313" key="2">
    <source>
        <dbReference type="EMBL" id="GBP80605.1"/>
    </source>
</evidence>
<evidence type="ECO:0000259" key="1">
    <source>
        <dbReference type="Pfam" id="PF14214"/>
    </source>
</evidence>
<dbReference type="AlphaFoldDB" id="A0A4C1Z1Y8"/>
<dbReference type="EMBL" id="BGZK01001470">
    <property type="protein sequence ID" value="GBP80605.1"/>
    <property type="molecule type" value="Genomic_DNA"/>
</dbReference>
<dbReference type="Pfam" id="PF14214">
    <property type="entry name" value="Helitron_like_N"/>
    <property type="match status" value="1"/>
</dbReference>
<evidence type="ECO:0000313" key="3">
    <source>
        <dbReference type="Proteomes" id="UP000299102"/>
    </source>
</evidence>
<keyword evidence="3" id="KW-1185">Reference proteome</keyword>
<dbReference type="OrthoDB" id="1728974at2759"/>
<organism evidence="2 3">
    <name type="scientific">Eumeta variegata</name>
    <name type="common">Bagworm moth</name>
    <name type="synonym">Eumeta japonica</name>
    <dbReference type="NCBI Taxonomy" id="151549"/>
    <lineage>
        <taxon>Eukaryota</taxon>
        <taxon>Metazoa</taxon>
        <taxon>Ecdysozoa</taxon>
        <taxon>Arthropoda</taxon>
        <taxon>Hexapoda</taxon>
        <taxon>Insecta</taxon>
        <taxon>Pterygota</taxon>
        <taxon>Neoptera</taxon>
        <taxon>Endopterygota</taxon>
        <taxon>Lepidoptera</taxon>
        <taxon>Glossata</taxon>
        <taxon>Ditrysia</taxon>
        <taxon>Tineoidea</taxon>
        <taxon>Psychidae</taxon>
        <taxon>Oiketicinae</taxon>
        <taxon>Eumeta</taxon>
    </lineage>
</organism>
<gene>
    <name evidence="2" type="ORF">EVAR_56782_1</name>
</gene>
<feature type="domain" description="Helitron helicase-like" evidence="1">
    <location>
        <begin position="4"/>
        <end position="58"/>
    </location>
</feature>
<reference evidence="2 3" key="1">
    <citation type="journal article" date="2019" name="Commun. Biol.">
        <title>The bagworm genome reveals a unique fibroin gene that provides high tensile strength.</title>
        <authorList>
            <person name="Kono N."/>
            <person name="Nakamura H."/>
            <person name="Ohtoshi R."/>
            <person name="Tomita M."/>
            <person name="Numata K."/>
            <person name="Arakawa K."/>
        </authorList>
    </citation>
    <scope>NUCLEOTIDE SEQUENCE [LARGE SCALE GENOMIC DNA]</scope>
</reference>